<evidence type="ECO:0000313" key="2">
    <source>
        <dbReference type="EMBL" id="MBG0568891.1"/>
    </source>
</evidence>
<dbReference type="InterPro" id="IPR013083">
    <property type="entry name" value="Znf_RING/FYVE/PHD"/>
</dbReference>
<gene>
    <name evidence="2" type="ORF">I4J89_46510</name>
</gene>
<dbReference type="Pfam" id="PF02148">
    <property type="entry name" value="zf-UBP"/>
    <property type="match status" value="1"/>
</dbReference>
<dbReference type="EMBL" id="JADQTO010000047">
    <property type="protein sequence ID" value="MBG0568891.1"/>
    <property type="molecule type" value="Genomic_DNA"/>
</dbReference>
<dbReference type="InterPro" id="IPR001607">
    <property type="entry name" value="Znf_UBP"/>
</dbReference>
<dbReference type="RefSeq" id="WP_196420657.1">
    <property type="nucleotide sequence ID" value="NZ_JADQTO010000047.1"/>
</dbReference>
<proteinExistence type="predicted"/>
<sequence length="87" mass="9695">MTCQHLKEATDTAPLSAYPDGCPQCVAEGFHNWVHLRLCLGCGLVACCDSSPRRHMSAHHAAEGHPVMRSFEPGENWRWCFDDELLG</sequence>
<dbReference type="Proteomes" id="UP000598146">
    <property type="component" value="Unassembled WGS sequence"/>
</dbReference>
<dbReference type="SUPFAM" id="SSF57850">
    <property type="entry name" value="RING/U-box"/>
    <property type="match status" value="1"/>
</dbReference>
<protein>
    <submittedName>
        <fullName evidence="2">UBP-type zinc finger domain-containing protein</fullName>
    </submittedName>
</protein>
<evidence type="ECO:0000259" key="1">
    <source>
        <dbReference type="PROSITE" id="PS50271"/>
    </source>
</evidence>
<accession>A0A931G5I4</accession>
<dbReference type="Gene3D" id="3.30.40.10">
    <property type="entry name" value="Zinc/RING finger domain, C3HC4 (zinc finger)"/>
    <property type="match status" value="1"/>
</dbReference>
<reference evidence="2" key="1">
    <citation type="submission" date="2020-11" db="EMBL/GenBank/DDBJ databases">
        <title>Isolation and identification of active actinomycetes.</title>
        <authorList>
            <person name="Sun X."/>
        </authorList>
    </citation>
    <scope>NUCLEOTIDE SEQUENCE</scope>
    <source>
        <strain evidence="2">NEAU-A11</strain>
    </source>
</reference>
<comment type="caution">
    <text evidence="2">The sequence shown here is derived from an EMBL/GenBank/DDBJ whole genome shotgun (WGS) entry which is preliminary data.</text>
</comment>
<evidence type="ECO:0000313" key="3">
    <source>
        <dbReference type="Proteomes" id="UP000598146"/>
    </source>
</evidence>
<keyword evidence="3" id="KW-1185">Reference proteome</keyword>
<name>A0A931G5I4_9ACTN</name>
<organism evidence="2 3">
    <name type="scientific">Actinoplanes aureus</name>
    <dbReference type="NCBI Taxonomy" id="2792083"/>
    <lineage>
        <taxon>Bacteria</taxon>
        <taxon>Bacillati</taxon>
        <taxon>Actinomycetota</taxon>
        <taxon>Actinomycetes</taxon>
        <taxon>Micromonosporales</taxon>
        <taxon>Micromonosporaceae</taxon>
        <taxon>Actinoplanes</taxon>
    </lineage>
</organism>
<dbReference type="GO" id="GO:0008270">
    <property type="term" value="F:zinc ion binding"/>
    <property type="evidence" value="ECO:0007669"/>
    <property type="project" value="InterPro"/>
</dbReference>
<dbReference type="PROSITE" id="PS50271">
    <property type="entry name" value="ZF_UBP"/>
    <property type="match status" value="1"/>
</dbReference>
<dbReference type="AlphaFoldDB" id="A0A931G5I4"/>
<feature type="domain" description="UBP-type" evidence="1">
    <location>
        <begin position="1"/>
        <end position="87"/>
    </location>
</feature>